<dbReference type="GO" id="GO:0005829">
    <property type="term" value="C:cytosol"/>
    <property type="evidence" value="ECO:0007669"/>
    <property type="project" value="TreeGrafter"/>
</dbReference>
<dbReference type="Proteomes" id="UP000252770">
    <property type="component" value="Unassembled WGS sequence"/>
</dbReference>
<proteinExistence type="predicted"/>
<gene>
    <name evidence="2" type="ORF">DT076_17560</name>
</gene>
<reference evidence="2 3" key="1">
    <citation type="submission" date="2018-07" db="EMBL/GenBank/DDBJ databases">
        <title>Desertimonas flava gen. nov. sp. nov.</title>
        <authorList>
            <person name="Liu S."/>
        </authorList>
    </citation>
    <scope>NUCLEOTIDE SEQUENCE [LARGE SCALE GENOMIC DNA]</scope>
    <source>
        <strain evidence="2 3">16Sb5-5</strain>
    </source>
</reference>
<dbReference type="Pfam" id="PF02754">
    <property type="entry name" value="CCG"/>
    <property type="match status" value="2"/>
</dbReference>
<evidence type="ECO:0000259" key="1">
    <source>
        <dbReference type="Pfam" id="PF02754"/>
    </source>
</evidence>
<dbReference type="InterPro" id="IPR004017">
    <property type="entry name" value="Cys_rich_dom"/>
</dbReference>
<accession>A0A367YQT5</accession>
<keyword evidence="3" id="KW-1185">Reference proteome</keyword>
<name>A0A367YQT5_9ACTN</name>
<dbReference type="GO" id="GO:0016491">
    <property type="term" value="F:oxidoreductase activity"/>
    <property type="evidence" value="ECO:0007669"/>
    <property type="project" value="UniProtKB-ARBA"/>
</dbReference>
<feature type="domain" description="Cysteine-rich" evidence="1">
    <location>
        <begin position="134"/>
        <end position="218"/>
    </location>
</feature>
<dbReference type="PANTHER" id="PTHR30296:SF0">
    <property type="entry name" value="LACTATE UTILIZATION PROTEIN A"/>
    <property type="match status" value="1"/>
</dbReference>
<dbReference type="EMBL" id="QOUI01000013">
    <property type="protein sequence ID" value="RCK68188.1"/>
    <property type="molecule type" value="Genomic_DNA"/>
</dbReference>
<evidence type="ECO:0000313" key="3">
    <source>
        <dbReference type="Proteomes" id="UP000252770"/>
    </source>
</evidence>
<dbReference type="AlphaFoldDB" id="A0A367YQT5"/>
<organism evidence="2 3">
    <name type="scientific">Desertihabitans brevis</name>
    <dbReference type="NCBI Taxonomy" id="2268447"/>
    <lineage>
        <taxon>Bacteria</taxon>
        <taxon>Bacillati</taxon>
        <taxon>Actinomycetota</taxon>
        <taxon>Actinomycetes</taxon>
        <taxon>Propionibacteriales</taxon>
        <taxon>Propionibacteriaceae</taxon>
        <taxon>Desertihabitans</taxon>
    </lineage>
</organism>
<dbReference type="PANTHER" id="PTHR30296">
    <property type="entry name" value="UNCHARACTERIZED PROTEIN YKGE"/>
    <property type="match status" value="1"/>
</dbReference>
<evidence type="ECO:0000313" key="2">
    <source>
        <dbReference type="EMBL" id="RCK68188.1"/>
    </source>
</evidence>
<feature type="domain" description="Cysteine-rich" evidence="1">
    <location>
        <begin position="3"/>
        <end position="82"/>
    </location>
</feature>
<dbReference type="RefSeq" id="WP_114128001.1">
    <property type="nucleotide sequence ID" value="NZ_QOUI01000013.1"/>
</dbReference>
<comment type="caution">
    <text evidence="2">The sequence shown here is derived from an EMBL/GenBank/DDBJ whole genome shotgun (WGS) entry which is preliminary data.</text>
</comment>
<protein>
    <submittedName>
        <fullName evidence="2">(Fe-S)-binding protein</fullName>
    </submittedName>
</protein>
<sequence length="252" mass="27087">MRIALFITCLGDAMFPDVGRATTRLLRRLGHEVVFDPAQVCCGQMHVNTGYQREALPMVQRFADVFADADAVVAPSGSCVGSVRHQHALVADRFGSRALQQQTRRAAEHTYELSELLVDVLGVTDVGAHFPHRVTYHPTCHSLRMLRVGDKPLQLLGAVDGLDLVELPGADQCCGFGGTFALKNVDTSTAMLSDKMTAVTSTGAEYCTAGDSSCLMHIGGGLSRTRAGTRTIHLAEILASTVEQPWTPGGHR</sequence>